<dbReference type="PROSITE" id="PS51294">
    <property type="entry name" value="HTH_MYB"/>
    <property type="match status" value="2"/>
</dbReference>
<dbReference type="SMR" id="A2E0T4"/>
<protein>
    <submittedName>
        <fullName evidence="5">Myb-like DNA-binding domain containing protein</fullName>
    </submittedName>
</protein>
<dbReference type="PANTHER" id="PTHR45614:SF69">
    <property type="entry name" value="CHROMOSOME UNDETERMINED SCAFFOLD_38, WHOLE GENOME SHOTGUN SEQUENCE"/>
    <property type="match status" value="1"/>
</dbReference>
<gene>
    <name evidence="5" type="ORF">TVAG_371630</name>
</gene>
<reference evidence="5" key="2">
    <citation type="journal article" date="2007" name="Science">
        <title>Draft genome sequence of the sexually transmitted pathogen Trichomonas vaginalis.</title>
        <authorList>
            <person name="Carlton J.M."/>
            <person name="Hirt R.P."/>
            <person name="Silva J.C."/>
            <person name="Delcher A.L."/>
            <person name="Schatz M."/>
            <person name="Zhao Q."/>
            <person name="Wortman J.R."/>
            <person name="Bidwell S.L."/>
            <person name="Alsmark U.C.M."/>
            <person name="Besteiro S."/>
            <person name="Sicheritz-Ponten T."/>
            <person name="Noel C.J."/>
            <person name="Dacks J.B."/>
            <person name="Foster P.G."/>
            <person name="Simillion C."/>
            <person name="Van de Peer Y."/>
            <person name="Miranda-Saavedra D."/>
            <person name="Barton G.J."/>
            <person name="Westrop G.D."/>
            <person name="Mueller S."/>
            <person name="Dessi D."/>
            <person name="Fiori P.L."/>
            <person name="Ren Q."/>
            <person name="Paulsen I."/>
            <person name="Zhang H."/>
            <person name="Bastida-Corcuera F.D."/>
            <person name="Simoes-Barbosa A."/>
            <person name="Brown M.T."/>
            <person name="Hayes R.D."/>
            <person name="Mukherjee M."/>
            <person name="Okumura C.Y."/>
            <person name="Schneider R."/>
            <person name="Smith A.J."/>
            <person name="Vanacova S."/>
            <person name="Villalvazo M."/>
            <person name="Haas B.J."/>
            <person name="Pertea M."/>
            <person name="Feldblyum T.V."/>
            <person name="Utterback T.R."/>
            <person name="Shu C.L."/>
            <person name="Osoegawa K."/>
            <person name="de Jong P.J."/>
            <person name="Hrdy I."/>
            <person name="Horvathova L."/>
            <person name="Zubacova Z."/>
            <person name="Dolezal P."/>
            <person name="Malik S.B."/>
            <person name="Logsdon J.M. Jr."/>
            <person name="Henze K."/>
            <person name="Gupta A."/>
            <person name="Wang C.C."/>
            <person name="Dunne R.L."/>
            <person name="Upcroft J.A."/>
            <person name="Upcroft P."/>
            <person name="White O."/>
            <person name="Salzberg S.L."/>
            <person name="Tang P."/>
            <person name="Chiu C.-H."/>
            <person name="Lee Y.-S."/>
            <person name="Embley T.M."/>
            <person name="Coombs G.H."/>
            <person name="Mottram J.C."/>
            <person name="Tachezy J."/>
            <person name="Fraser-Liggett C.M."/>
            <person name="Johnson P.J."/>
        </authorList>
    </citation>
    <scope>NUCLEOTIDE SEQUENCE [LARGE SCALE GENOMIC DNA]</scope>
    <source>
        <strain evidence="5">G3</strain>
    </source>
</reference>
<keyword evidence="6" id="KW-1185">Reference proteome</keyword>
<dbReference type="RefSeq" id="XP_001325912.1">
    <property type="nucleotide sequence ID" value="XM_001325877.1"/>
</dbReference>
<dbReference type="VEuPathDB" id="TrichDB:TVAG_371630"/>
<dbReference type="SMART" id="SM00717">
    <property type="entry name" value="SANT"/>
    <property type="match status" value="2"/>
</dbReference>
<organism evidence="5 6">
    <name type="scientific">Trichomonas vaginalis (strain ATCC PRA-98 / G3)</name>
    <dbReference type="NCBI Taxonomy" id="412133"/>
    <lineage>
        <taxon>Eukaryota</taxon>
        <taxon>Metamonada</taxon>
        <taxon>Parabasalia</taxon>
        <taxon>Trichomonadida</taxon>
        <taxon>Trichomonadidae</taxon>
        <taxon>Trichomonas</taxon>
    </lineage>
</organism>
<proteinExistence type="predicted"/>
<evidence type="ECO:0000259" key="3">
    <source>
        <dbReference type="PROSITE" id="PS50090"/>
    </source>
</evidence>
<dbReference type="PROSITE" id="PS50090">
    <property type="entry name" value="MYB_LIKE"/>
    <property type="match status" value="2"/>
</dbReference>
<dbReference type="GO" id="GO:0005634">
    <property type="term" value="C:nucleus"/>
    <property type="evidence" value="ECO:0000318"/>
    <property type="project" value="GO_Central"/>
</dbReference>
<dbReference type="InParanoid" id="A2E0T4"/>
<dbReference type="InterPro" id="IPR017930">
    <property type="entry name" value="Myb_dom"/>
</dbReference>
<dbReference type="GO" id="GO:0000981">
    <property type="term" value="F:DNA-binding transcription factor activity, RNA polymerase II-specific"/>
    <property type="evidence" value="ECO:0000318"/>
    <property type="project" value="GO_Central"/>
</dbReference>
<dbReference type="InterPro" id="IPR050560">
    <property type="entry name" value="MYB_TF"/>
</dbReference>
<dbReference type="EMBL" id="DS113281">
    <property type="protein sequence ID" value="EAY13689.1"/>
    <property type="molecule type" value="Genomic_DNA"/>
</dbReference>
<dbReference type="SUPFAM" id="SSF46689">
    <property type="entry name" value="Homeodomain-like"/>
    <property type="match status" value="1"/>
</dbReference>
<dbReference type="Gene3D" id="1.10.10.60">
    <property type="entry name" value="Homeodomain-like"/>
    <property type="match status" value="2"/>
</dbReference>
<evidence type="ECO:0000256" key="2">
    <source>
        <dbReference type="ARBA" id="ARBA00023125"/>
    </source>
</evidence>
<evidence type="ECO:0000313" key="6">
    <source>
        <dbReference type="Proteomes" id="UP000001542"/>
    </source>
</evidence>
<dbReference type="VEuPathDB" id="TrichDB:TVAGG3_0325540"/>
<evidence type="ECO:0000256" key="1">
    <source>
        <dbReference type="ARBA" id="ARBA00022737"/>
    </source>
</evidence>
<feature type="domain" description="HTH myb-type" evidence="4">
    <location>
        <begin position="9"/>
        <end position="57"/>
    </location>
</feature>
<accession>A2E0T4</accession>
<feature type="domain" description="HTH myb-type" evidence="4">
    <location>
        <begin position="58"/>
        <end position="108"/>
    </location>
</feature>
<feature type="domain" description="Myb-like" evidence="3">
    <location>
        <begin position="9"/>
        <end position="53"/>
    </location>
</feature>
<name>A2E0T4_TRIV3</name>
<keyword evidence="1" id="KW-0677">Repeat</keyword>
<dbReference type="KEGG" id="tva:4771669"/>
<dbReference type="OMA" id="METRIGK"/>
<reference evidence="5" key="1">
    <citation type="submission" date="2006-10" db="EMBL/GenBank/DDBJ databases">
        <authorList>
            <person name="Amadeo P."/>
            <person name="Zhao Q."/>
            <person name="Wortman J."/>
            <person name="Fraser-Liggett C."/>
            <person name="Carlton J."/>
        </authorList>
    </citation>
    <scope>NUCLEOTIDE SEQUENCE</scope>
    <source>
        <strain evidence="5">G3</strain>
    </source>
</reference>
<dbReference type="CDD" id="cd00167">
    <property type="entry name" value="SANT"/>
    <property type="match status" value="2"/>
</dbReference>
<dbReference type="OrthoDB" id="2143914at2759"/>
<sequence length="144" mass="17549">MSRPVVYHRFTEKDDEKLLALVKQYGAEDWKLIASKMHGRNKRQCRDRWFRFLAPDVNHDPWTKEEEDLLIDIVPKLEPRWRQISSYFKGRNDIQVKNRYKSLMRRMKSEKSKSESNENPQILFTDFNTDIDINDDFRIFDDMF</sequence>
<dbReference type="InterPro" id="IPR001005">
    <property type="entry name" value="SANT/Myb"/>
</dbReference>
<dbReference type="GO" id="GO:0006355">
    <property type="term" value="P:regulation of DNA-templated transcription"/>
    <property type="evidence" value="ECO:0000318"/>
    <property type="project" value="GO_Central"/>
</dbReference>
<dbReference type="GO" id="GO:0000978">
    <property type="term" value="F:RNA polymerase II cis-regulatory region sequence-specific DNA binding"/>
    <property type="evidence" value="ECO:0000318"/>
    <property type="project" value="GO_Central"/>
</dbReference>
<evidence type="ECO:0000313" key="5">
    <source>
        <dbReference type="EMBL" id="EAY13689.1"/>
    </source>
</evidence>
<evidence type="ECO:0000259" key="4">
    <source>
        <dbReference type="PROSITE" id="PS51294"/>
    </source>
</evidence>
<dbReference type="Proteomes" id="UP000001542">
    <property type="component" value="Unassembled WGS sequence"/>
</dbReference>
<feature type="domain" description="Myb-like" evidence="3">
    <location>
        <begin position="54"/>
        <end position="104"/>
    </location>
</feature>
<dbReference type="InterPro" id="IPR009057">
    <property type="entry name" value="Homeodomain-like_sf"/>
</dbReference>
<dbReference type="PANTHER" id="PTHR45614">
    <property type="entry name" value="MYB PROTEIN-RELATED"/>
    <property type="match status" value="1"/>
</dbReference>
<keyword evidence="2 5" id="KW-0238">DNA-binding</keyword>
<dbReference type="AlphaFoldDB" id="A2E0T4"/>
<dbReference type="Pfam" id="PF13921">
    <property type="entry name" value="Myb_DNA-bind_6"/>
    <property type="match status" value="1"/>
</dbReference>
<dbReference type="FunFam" id="1.10.10.60:FF:000010">
    <property type="entry name" value="Transcriptional activator Myb isoform A"/>
    <property type="match status" value="1"/>
</dbReference>
<dbReference type="eggNOG" id="KOG0048">
    <property type="taxonomic scope" value="Eukaryota"/>
</dbReference>
<dbReference type="STRING" id="5722.A2E0T4"/>